<gene>
    <name evidence="1" type="ORF">AQI95_05615</name>
</gene>
<dbReference type="EMBL" id="LMWN01000006">
    <property type="protein sequence ID" value="KUN09304.1"/>
    <property type="molecule type" value="Genomic_DNA"/>
</dbReference>
<dbReference type="STRING" id="67386.AQI95_05615"/>
<protein>
    <submittedName>
        <fullName evidence="1">Uncharacterized protein</fullName>
    </submittedName>
</protein>
<evidence type="ECO:0000313" key="2">
    <source>
        <dbReference type="Proteomes" id="UP000053127"/>
    </source>
</evidence>
<accession>A0A101PD85</accession>
<proteinExistence type="predicted"/>
<sequence length="171" mass="18608">MVGLVRQTSSQVHIDASTVDLLGADLFTDYQPEEWVGGLVAAAPSGDAVRIVCGQEIAGIHVIAQLWDGRPPMGATDAEAWQDIAEVSVDWRSPLLDFGTTGDGEDQAQQLVMPGPGTYRIRVSARNRDDGDPREDGDPTEAVRIQVWQAPVEEECVIKQSSRTAHLWTDQ</sequence>
<organism evidence="1 2">
    <name type="scientific">Streptomyces yokosukanensis</name>
    <dbReference type="NCBI Taxonomy" id="67386"/>
    <lineage>
        <taxon>Bacteria</taxon>
        <taxon>Bacillati</taxon>
        <taxon>Actinomycetota</taxon>
        <taxon>Actinomycetes</taxon>
        <taxon>Kitasatosporales</taxon>
        <taxon>Streptomycetaceae</taxon>
        <taxon>Streptomyces</taxon>
    </lineage>
</organism>
<keyword evidence="2" id="KW-1185">Reference proteome</keyword>
<comment type="caution">
    <text evidence="1">The sequence shown here is derived from an EMBL/GenBank/DDBJ whole genome shotgun (WGS) entry which is preliminary data.</text>
</comment>
<dbReference type="Proteomes" id="UP000053127">
    <property type="component" value="Unassembled WGS sequence"/>
</dbReference>
<name>A0A101PD85_9ACTN</name>
<dbReference type="RefSeq" id="WP_067118198.1">
    <property type="nucleotide sequence ID" value="NZ_KQ948207.1"/>
</dbReference>
<evidence type="ECO:0000313" key="1">
    <source>
        <dbReference type="EMBL" id="KUN09304.1"/>
    </source>
</evidence>
<dbReference type="AlphaFoldDB" id="A0A101PD85"/>
<reference evidence="1 2" key="1">
    <citation type="submission" date="2015-10" db="EMBL/GenBank/DDBJ databases">
        <title>Draft genome sequence of Streptomyces yokosukanensis DSM 40224, type strain for the species Streptomyces yokosukanensis.</title>
        <authorList>
            <person name="Ruckert C."/>
            <person name="Winkler A."/>
            <person name="Kalinowski J."/>
            <person name="Kampfer P."/>
            <person name="Glaeser S."/>
        </authorList>
    </citation>
    <scope>NUCLEOTIDE SEQUENCE [LARGE SCALE GENOMIC DNA]</scope>
    <source>
        <strain evidence="1 2">DSM 40224</strain>
    </source>
</reference>
<dbReference type="OrthoDB" id="4485313at2"/>